<dbReference type="InterPro" id="IPR051258">
    <property type="entry name" value="Diverse_Substrate_Transporter"/>
</dbReference>
<proteinExistence type="inferred from homology"/>
<evidence type="ECO:0000256" key="2">
    <source>
        <dbReference type="ARBA" id="ARBA00007362"/>
    </source>
</evidence>
<keyword evidence="10" id="KW-1185">Reference proteome</keyword>
<organism evidence="9 10">
    <name type="scientific">Epidermidibacterium keratini</name>
    <dbReference type="NCBI Taxonomy" id="1891644"/>
    <lineage>
        <taxon>Bacteria</taxon>
        <taxon>Bacillati</taxon>
        <taxon>Actinomycetota</taxon>
        <taxon>Actinomycetes</taxon>
        <taxon>Sporichthyales</taxon>
        <taxon>Sporichthyaceae</taxon>
        <taxon>Epidermidibacterium</taxon>
    </lineage>
</organism>
<dbReference type="EMBL" id="CP047156">
    <property type="protein sequence ID" value="QHC02349.1"/>
    <property type="molecule type" value="Genomic_DNA"/>
</dbReference>
<keyword evidence="3" id="KW-1003">Cell membrane</keyword>
<feature type="transmembrane region" description="Helical" evidence="7">
    <location>
        <begin position="167"/>
        <end position="185"/>
    </location>
</feature>
<evidence type="ECO:0000256" key="1">
    <source>
        <dbReference type="ARBA" id="ARBA00004651"/>
    </source>
</evidence>
<feature type="transmembrane region" description="Helical" evidence="7">
    <location>
        <begin position="111"/>
        <end position="130"/>
    </location>
</feature>
<evidence type="ECO:0000256" key="7">
    <source>
        <dbReference type="SAM" id="Phobius"/>
    </source>
</evidence>
<dbReference type="GO" id="GO:0005886">
    <property type="term" value="C:plasma membrane"/>
    <property type="evidence" value="ECO:0007669"/>
    <property type="project" value="UniProtKB-SubCell"/>
</dbReference>
<keyword evidence="6 7" id="KW-0472">Membrane</keyword>
<dbReference type="InterPro" id="IPR000620">
    <property type="entry name" value="EamA_dom"/>
</dbReference>
<dbReference type="PANTHER" id="PTHR42920:SF5">
    <property type="entry name" value="EAMA DOMAIN-CONTAINING PROTEIN"/>
    <property type="match status" value="1"/>
</dbReference>
<comment type="similarity">
    <text evidence="2">Belongs to the EamA transporter family.</text>
</comment>
<comment type="subcellular location">
    <subcellularLocation>
        <location evidence="1">Cell membrane</location>
        <topology evidence="1">Multi-pass membrane protein</topology>
    </subcellularLocation>
</comment>
<feature type="transmembrane region" description="Helical" evidence="7">
    <location>
        <begin position="86"/>
        <end position="104"/>
    </location>
</feature>
<dbReference type="InParanoid" id="A0A7L4YUJ0"/>
<dbReference type="AlphaFoldDB" id="A0A7L4YUJ0"/>
<evidence type="ECO:0000256" key="6">
    <source>
        <dbReference type="ARBA" id="ARBA00023136"/>
    </source>
</evidence>
<feature type="transmembrane region" description="Helical" evidence="7">
    <location>
        <begin position="30"/>
        <end position="50"/>
    </location>
</feature>
<dbReference type="OrthoDB" id="9815120at2"/>
<keyword evidence="5 7" id="KW-1133">Transmembrane helix</keyword>
<evidence type="ECO:0000313" key="10">
    <source>
        <dbReference type="Proteomes" id="UP000463857"/>
    </source>
</evidence>
<dbReference type="InterPro" id="IPR037185">
    <property type="entry name" value="EmrE-like"/>
</dbReference>
<keyword evidence="4 7" id="KW-0812">Transmembrane</keyword>
<accession>A0A7L4YUJ0</accession>
<dbReference type="Proteomes" id="UP000463857">
    <property type="component" value="Chromosome"/>
</dbReference>
<feature type="transmembrane region" description="Helical" evidence="7">
    <location>
        <begin position="136"/>
        <end position="155"/>
    </location>
</feature>
<dbReference type="PANTHER" id="PTHR42920">
    <property type="entry name" value="OS03G0707200 PROTEIN-RELATED"/>
    <property type="match status" value="1"/>
</dbReference>
<evidence type="ECO:0000256" key="5">
    <source>
        <dbReference type="ARBA" id="ARBA00022989"/>
    </source>
</evidence>
<gene>
    <name evidence="9" type="ORF">EK0264_08155</name>
</gene>
<protein>
    <submittedName>
        <fullName evidence="9">EamA family transporter</fullName>
    </submittedName>
</protein>
<feature type="domain" description="EamA" evidence="8">
    <location>
        <begin position="137"/>
        <end position="267"/>
    </location>
</feature>
<dbReference type="KEGG" id="eke:EK0264_08155"/>
<evidence type="ECO:0000256" key="3">
    <source>
        <dbReference type="ARBA" id="ARBA00022475"/>
    </source>
</evidence>
<evidence type="ECO:0000256" key="4">
    <source>
        <dbReference type="ARBA" id="ARBA00022692"/>
    </source>
</evidence>
<sequence>MPVAAVVGSVFSLQFGSGYAATLFYALGAAGVTALRLGLSALVMLAIFRPRIWRWSADQRKAVLGFGVAFAFMNGCFYAAISHIPFGIAIAIEFLGPLTLAAVLSRRLTDFLWVIFALAGVGLIALRNVGTDQLNWPGVLFAAAAGIGWAAYIVMGARVGALVPGHGGLAASLGVAAILVIPTGFASAGTALLDPKWTLAGLAVAFFSSMLPYGLEMFALKALPKKTFAILLAIEPAAGVLAGWVILNQRLDAGTLAGIACVAIASAGATLTRREPPAEPEKPVDAVLT</sequence>
<feature type="transmembrane region" description="Helical" evidence="7">
    <location>
        <begin position="197"/>
        <end position="215"/>
    </location>
</feature>
<reference evidence="9 10" key="1">
    <citation type="journal article" date="2018" name="Int. J. Syst. Evol. Microbiol.">
        <title>Epidermidibacterium keratini gen. nov., sp. nov., a member of the family Sporichthyaceae, isolated from keratin epidermis.</title>
        <authorList>
            <person name="Lee D.G."/>
            <person name="Trujillo M.E."/>
            <person name="Kang S."/>
            <person name="Nam J.J."/>
            <person name="Kim Y.J."/>
        </authorList>
    </citation>
    <scope>NUCLEOTIDE SEQUENCE [LARGE SCALE GENOMIC DNA]</scope>
    <source>
        <strain evidence="9 10">EPI-7</strain>
    </source>
</reference>
<feature type="transmembrane region" description="Helical" evidence="7">
    <location>
        <begin position="227"/>
        <end position="247"/>
    </location>
</feature>
<dbReference type="SUPFAM" id="SSF103481">
    <property type="entry name" value="Multidrug resistance efflux transporter EmrE"/>
    <property type="match status" value="2"/>
</dbReference>
<name>A0A7L4YUJ0_9ACTN</name>
<evidence type="ECO:0000313" key="9">
    <source>
        <dbReference type="EMBL" id="QHC02349.1"/>
    </source>
</evidence>
<evidence type="ECO:0000259" key="8">
    <source>
        <dbReference type="Pfam" id="PF00892"/>
    </source>
</evidence>
<dbReference type="Pfam" id="PF00892">
    <property type="entry name" value="EamA"/>
    <property type="match status" value="1"/>
</dbReference>
<feature type="transmembrane region" description="Helical" evidence="7">
    <location>
        <begin position="62"/>
        <end position="80"/>
    </location>
</feature>